<evidence type="ECO:0000313" key="2">
    <source>
        <dbReference type="Proteomes" id="UP000058925"/>
    </source>
</evidence>
<dbReference type="KEGG" id="taa:NMY3_00272"/>
<evidence type="ECO:0000313" key="1">
    <source>
        <dbReference type="EMBL" id="ALI34486.1"/>
    </source>
</evidence>
<gene>
    <name evidence="1" type="ORF">NMY3_00272</name>
</gene>
<dbReference type="EMBL" id="CP012850">
    <property type="protein sequence ID" value="ALI34486.1"/>
    <property type="molecule type" value="Genomic_DNA"/>
</dbReference>
<dbReference type="AlphaFoldDB" id="A0A654LVK4"/>
<keyword evidence="2" id="KW-1185">Reference proteome</keyword>
<proteinExistence type="predicted"/>
<name>A0A654LVK4_9ARCH</name>
<accession>A0A654LVK4</accession>
<sequence length="165" mass="19153">MKISELRHLDEIKGNFGLGDGVYYRASAKTTESSPPPLLISSTLRALVEQQQYFFDMLWRKAIPAKKRIKEIEEGLKKEFIETVQDPRETLDLTPKLLSSSIEEIQLIISNKETYQLFENEIKLTSLLREQLREGNHIQVIIHGEENTEDCSPEDEFGNLYQLQR</sequence>
<protein>
    <submittedName>
        <fullName evidence="1">Uncharacterized protein</fullName>
    </submittedName>
</protein>
<dbReference type="GeneID" id="60420463"/>
<dbReference type="Proteomes" id="UP000058925">
    <property type="component" value="Chromosome"/>
</dbReference>
<dbReference type="RefSeq" id="WP_196817135.1">
    <property type="nucleotide sequence ID" value="NZ_CP012850.1"/>
</dbReference>
<organism evidence="1 2">
    <name type="scientific">Candidatus Nitrosocosmicus oleophilus</name>
    <dbReference type="NCBI Taxonomy" id="1353260"/>
    <lineage>
        <taxon>Archaea</taxon>
        <taxon>Nitrososphaerota</taxon>
        <taxon>Nitrososphaeria</taxon>
        <taxon>Nitrososphaerales</taxon>
        <taxon>Nitrososphaeraceae</taxon>
        <taxon>Candidatus Nitrosocosmicus</taxon>
    </lineage>
</organism>
<reference evidence="2" key="1">
    <citation type="submission" date="2015-10" db="EMBL/GenBank/DDBJ databases">
        <title>Niche specialization of a soil ammonia-oxidizing archaeon, Candidatus Nitrosocosmicus oleophilus.</title>
        <authorList>
            <person name="Jung M.-Y."/>
            <person name="Rhee S.-K."/>
        </authorList>
    </citation>
    <scope>NUCLEOTIDE SEQUENCE [LARGE SCALE GENOMIC DNA]</scope>
    <source>
        <strain evidence="2">MY3</strain>
    </source>
</reference>